<dbReference type="Gene3D" id="3.10.450.50">
    <property type="match status" value="1"/>
</dbReference>
<sequence length="166" mass="18137">MRAAAVADRVTPMSLSADDRSALSDLVHRYAAHVDERRFDSVAALFTDTAVLAVPDPPAALEPVHSHRGRDAITAAVATVAAVARTEHAIVGEVYEATGPGTARGRVACIAHHWDQRGDEFVDAVWHLRYDDEYELTDGWLIGRRALTINALETRKARRVRPHGAI</sequence>
<dbReference type="EMBL" id="BAABGF010000023">
    <property type="protein sequence ID" value="GAA4538774.1"/>
    <property type="molecule type" value="Genomic_DNA"/>
</dbReference>
<dbReference type="InterPro" id="IPR037401">
    <property type="entry name" value="SnoaL-like"/>
</dbReference>
<comment type="caution">
    <text evidence="2">The sequence shown here is derived from an EMBL/GenBank/DDBJ whole genome shotgun (WGS) entry which is preliminary data.</text>
</comment>
<keyword evidence="3" id="KW-1185">Reference proteome</keyword>
<organism evidence="2 3">
    <name type="scientific">Mycobacterium paraffinicum</name>
    <dbReference type="NCBI Taxonomy" id="53378"/>
    <lineage>
        <taxon>Bacteria</taxon>
        <taxon>Bacillati</taxon>
        <taxon>Actinomycetota</taxon>
        <taxon>Actinomycetes</taxon>
        <taxon>Mycobacteriales</taxon>
        <taxon>Mycobacteriaceae</taxon>
        <taxon>Mycobacterium</taxon>
    </lineage>
</organism>
<proteinExistence type="predicted"/>
<evidence type="ECO:0000313" key="2">
    <source>
        <dbReference type="EMBL" id="GAA4538774.1"/>
    </source>
</evidence>
<dbReference type="SUPFAM" id="SSF54427">
    <property type="entry name" value="NTF2-like"/>
    <property type="match status" value="1"/>
</dbReference>
<evidence type="ECO:0000259" key="1">
    <source>
        <dbReference type="Pfam" id="PF13577"/>
    </source>
</evidence>
<gene>
    <name evidence="2" type="ORF">GCM10023161_17350</name>
</gene>
<protein>
    <recommendedName>
        <fullName evidence="1">SnoaL-like domain-containing protein</fullName>
    </recommendedName>
</protein>
<feature type="domain" description="SnoaL-like" evidence="1">
    <location>
        <begin position="17"/>
        <end position="145"/>
    </location>
</feature>
<dbReference type="Proteomes" id="UP001501417">
    <property type="component" value="Unassembled WGS sequence"/>
</dbReference>
<name>A0ABP8RH57_9MYCO</name>
<dbReference type="Pfam" id="PF13577">
    <property type="entry name" value="SnoaL_4"/>
    <property type="match status" value="1"/>
</dbReference>
<accession>A0ABP8RH57</accession>
<reference evidence="3" key="1">
    <citation type="journal article" date="2019" name="Int. J. Syst. Evol. Microbiol.">
        <title>The Global Catalogue of Microorganisms (GCM) 10K type strain sequencing project: providing services to taxonomists for standard genome sequencing and annotation.</title>
        <authorList>
            <consortium name="The Broad Institute Genomics Platform"/>
            <consortium name="The Broad Institute Genome Sequencing Center for Infectious Disease"/>
            <person name="Wu L."/>
            <person name="Ma J."/>
        </authorList>
    </citation>
    <scope>NUCLEOTIDE SEQUENCE [LARGE SCALE GENOMIC DNA]</scope>
    <source>
        <strain evidence="3">JCM 17782</strain>
    </source>
</reference>
<evidence type="ECO:0000313" key="3">
    <source>
        <dbReference type="Proteomes" id="UP001501417"/>
    </source>
</evidence>
<dbReference type="InterPro" id="IPR032710">
    <property type="entry name" value="NTF2-like_dom_sf"/>
</dbReference>